<feature type="domain" description="Condensation" evidence="1">
    <location>
        <begin position="61"/>
        <end position="334"/>
    </location>
</feature>
<dbReference type="GO" id="GO:0008610">
    <property type="term" value="P:lipid biosynthetic process"/>
    <property type="evidence" value="ECO:0007669"/>
    <property type="project" value="UniProtKB-ARBA"/>
</dbReference>
<evidence type="ECO:0000313" key="3">
    <source>
        <dbReference type="Proteomes" id="UP000482800"/>
    </source>
</evidence>
<dbReference type="Proteomes" id="UP000482800">
    <property type="component" value="Unassembled WGS sequence"/>
</dbReference>
<gene>
    <name evidence="2" type="ORF">Phou_052860</name>
</gene>
<sequence>MDVMRRMVVRFAGEGSGVADLSWGQREILGAMQRQRTWMPLPDAQPLPAGTTLADVADWVRYLMGTHQVLRTKLRFGADGSVQQVLYGSGDIAVDVVEAGDEDPADVAQRVVSRYERYFEHEFDLARDWPILVASVLKDGVPVHRVIAVCHIVWDAHGALTMLADLRRRDTDGGTSPGPTTAMQPLEQARWQSSAAGRQHNENVLRHWAQLLRQMPAQRFPAPVDCGEPRHWLVELVSPAIGLAVQAIRHRTRAGSAQVILTLFLMSLARVTGINPSVARVAVNNRFRRGLADSVSVTTQYGLCLVDLAGVTFDEALDRVSRRVIPAFKNAYYDPVRVAELVERIGRERGEELDIHCYYNDRRLSIEDRPVVHPPASSQVLAARSACAVDQQPLARASERLFAAVEELPGSFRMTLEADTWYLSREAMVAWAHAMEATAVAAAVASSVPRSVA</sequence>
<protein>
    <recommendedName>
        <fullName evidence="1">Condensation domain-containing protein</fullName>
    </recommendedName>
</protein>
<comment type="caution">
    <text evidence="2">The sequence shown here is derived from an EMBL/GenBank/DDBJ whole genome shotgun (WGS) entry which is preliminary data.</text>
</comment>
<dbReference type="AlphaFoldDB" id="A0A6V8KGD5"/>
<dbReference type="InterPro" id="IPR023213">
    <property type="entry name" value="CAT-like_dom_sf"/>
</dbReference>
<proteinExistence type="predicted"/>
<dbReference type="EMBL" id="BLPF01000002">
    <property type="protein sequence ID" value="GFJ81106.1"/>
    <property type="molecule type" value="Genomic_DNA"/>
</dbReference>
<dbReference type="InterPro" id="IPR001242">
    <property type="entry name" value="Condensation_dom"/>
</dbReference>
<evidence type="ECO:0000259" key="1">
    <source>
        <dbReference type="Pfam" id="PF00668"/>
    </source>
</evidence>
<evidence type="ECO:0000313" key="2">
    <source>
        <dbReference type="EMBL" id="GFJ81106.1"/>
    </source>
</evidence>
<dbReference type="Gene3D" id="3.30.559.10">
    <property type="entry name" value="Chloramphenicol acetyltransferase-like domain"/>
    <property type="match status" value="1"/>
</dbReference>
<keyword evidence="3" id="KW-1185">Reference proteome</keyword>
<dbReference type="SUPFAM" id="SSF52777">
    <property type="entry name" value="CoA-dependent acyltransferases"/>
    <property type="match status" value="2"/>
</dbReference>
<dbReference type="Pfam" id="PF00668">
    <property type="entry name" value="Condensation"/>
    <property type="match status" value="1"/>
</dbReference>
<organism evidence="2 3">
    <name type="scientific">Phytohabitans houttuyneae</name>
    <dbReference type="NCBI Taxonomy" id="1076126"/>
    <lineage>
        <taxon>Bacteria</taxon>
        <taxon>Bacillati</taxon>
        <taxon>Actinomycetota</taxon>
        <taxon>Actinomycetes</taxon>
        <taxon>Micromonosporales</taxon>
        <taxon>Micromonosporaceae</taxon>
    </lineage>
</organism>
<dbReference type="Gene3D" id="3.30.559.30">
    <property type="entry name" value="Nonribosomal peptide synthetase, condensation domain"/>
    <property type="match status" value="1"/>
</dbReference>
<name>A0A6V8KGD5_9ACTN</name>
<dbReference type="GO" id="GO:0003824">
    <property type="term" value="F:catalytic activity"/>
    <property type="evidence" value="ECO:0007669"/>
    <property type="project" value="InterPro"/>
</dbReference>
<accession>A0A6V8KGD5</accession>
<reference evidence="2 3" key="2">
    <citation type="submission" date="2020-03" db="EMBL/GenBank/DDBJ databases">
        <authorList>
            <person name="Ichikawa N."/>
            <person name="Kimura A."/>
            <person name="Kitahashi Y."/>
            <person name="Uohara A."/>
        </authorList>
    </citation>
    <scope>NUCLEOTIDE SEQUENCE [LARGE SCALE GENOMIC DNA]</scope>
    <source>
        <strain evidence="2 3">NBRC 108639</strain>
    </source>
</reference>
<reference evidence="2 3" key="1">
    <citation type="submission" date="2020-03" db="EMBL/GenBank/DDBJ databases">
        <title>Whole genome shotgun sequence of Phytohabitans houttuyneae NBRC 108639.</title>
        <authorList>
            <person name="Komaki H."/>
            <person name="Tamura T."/>
        </authorList>
    </citation>
    <scope>NUCLEOTIDE SEQUENCE [LARGE SCALE GENOMIC DNA]</scope>
    <source>
        <strain evidence="2 3">NBRC 108639</strain>
    </source>
</reference>